<keyword evidence="7" id="KW-0999">Mitochondrion inner membrane</keyword>
<keyword evidence="4 14" id="KW-0813">Transport</keyword>
<reference evidence="17" key="1">
    <citation type="journal article" date="2023" name="IMA Fungus">
        <title>Comparative genomic study of the Penicillium genus elucidates a diverse pangenome and 15 lateral gene transfer events.</title>
        <authorList>
            <person name="Petersen C."/>
            <person name="Sorensen T."/>
            <person name="Nielsen M.R."/>
            <person name="Sondergaard T.E."/>
            <person name="Sorensen J.L."/>
            <person name="Fitzpatrick D.A."/>
            <person name="Frisvad J.C."/>
            <person name="Nielsen K.L."/>
        </authorList>
    </citation>
    <scope>NUCLEOTIDE SEQUENCE</scope>
    <source>
        <strain evidence="17">IBT 15450</strain>
    </source>
</reference>
<dbReference type="InterPro" id="IPR044677">
    <property type="entry name" value="SLC25A3/Pic2/Mir1-like"/>
</dbReference>
<evidence type="ECO:0000256" key="3">
    <source>
        <dbReference type="ARBA" id="ARBA00006375"/>
    </source>
</evidence>
<protein>
    <submittedName>
        <fullName evidence="17">Mitochondrial carrier domain-containing protein</fullName>
    </submittedName>
</protein>
<comment type="similarity">
    <text evidence="3 14">Belongs to the mitochondrial carrier (TC 2.A.29) family.</text>
</comment>
<evidence type="ECO:0000256" key="1">
    <source>
        <dbReference type="ARBA" id="ARBA00004123"/>
    </source>
</evidence>
<dbReference type="PROSITE" id="PS51257">
    <property type="entry name" value="PROKAR_LIPOPROTEIN"/>
    <property type="match status" value="1"/>
</dbReference>
<keyword evidence="9" id="KW-0496">Mitochondrion</keyword>
<dbReference type="PANTHER" id="PTHR45671:SF13">
    <property type="entry name" value="PHOSPHATE TRANSPORTER PIC2, PUTATIVE (AFU_ORTHOLOGUE AFUA_2G12080)-RELATED"/>
    <property type="match status" value="1"/>
</dbReference>
<evidence type="ECO:0000313" key="18">
    <source>
        <dbReference type="Proteomes" id="UP001219568"/>
    </source>
</evidence>
<dbReference type="GO" id="GO:0005743">
    <property type="term" value="C:mitochondrial inner membrane"/>
    <property type="evidence" value="ECO:0007669"/>
    <property type="project" value="UniProtKB-SubCell"/>
</dbReference>
<dbReference type="InterPro" id="IPR056513">
    <property type="entry name" value="INO80F"/>
</dbReference>
<comment type="function">
    <text evidence="12">Transport of phosphate groups from the cytosol to the mitochondrial matrix.</text>
</comment>
<dbReference type="GO" id="GO:0005315">
    <property type="term" value="F:phosphate transmembrane transporter activity"/>
    <property type="evidence" value="ECO:0007669"/>
    <property type="project" value="InterPro"/>
</dbReference>
<keyword evidence="6" id="KW-0677">Repeat</keyword>
<dbReference type="PANTHER" id="PTHR45671">
    <property type="entry name" value="SOLUTE CARRIER FAMILY 25 (MITOCHONDRIAL CARRIER PHOSPHATE CARRIER), MEMBER 3, LIKE-RELATED-RELATED"/>
    <property type="match status" value="1"/>
</dbReference>
<name>A0AAD6I4X6_PENCN</name>
<evidence type="ECO:0000256" key="4">
    <source>
        <dbReference type="ARBA" id="ARBA00022448"/>
    </source>
</evidence>
<dbReference type="PROSITE" id="PS50920">
    <property type="entry name" value="SOLCAR"/>
    <property type="match status" value="3"/>
</dbReference>
<evidence type="ECO:0000256" key="13">
    <source>
        <dbReference type="PROSITE-ProRule" id="PRU00282"/>
    </source>
</evidence>
<keyword evidence="5 13" id="KW-0812">Transmembrane</keyword>
<dbReference type="FunFam" id="1.50.40.10:FF:000076">
    <property type="entry name" value="Mitochondrial phosphate carrier protein 2"/>
    <property type="match status" value="1"/>
</dbReference>
<evidence type="ECO:0000256" key="10">
    <source>
        <dbReference type="ARBA" id="ARBA00023136"/>
    </source>
</evidence>
<feature type="region of interest" description="Disordered" evidence="15">
    <location>
        <begin position="405"/>
        <end position="532"/>
    </location>
</feature>
<keyword evidence="18" id="KW-1185">Reference proteome</keyword>
<dbReference type="FunFam" id="1.50.40.10:FF:000131">
    <property type="entry name" value="Mitochondrial phosphate carrier protein 2"/>
    <property type="match status" value="1"/>
</dbReference>
<evidence type="ECO:0000313" key="17">
    <source>
        <dbReference type="EMBL" id="KAJ6030769.1"/>
    </source>
</evidence>
<dbReference type="Pfam" id="PF00153">
    <property type="entry name" value="Mito_carr"/>
    <property type="match status" value="3"/>
</dbReference>
<accession>A0AAD6I4X6</accession>
<comment type="caution">
    <text evidence="17">The sequence shown here is derived from an EMBL/GenBank/DDBJ whole genome shotgun (WGS) entry which is preliminary data.</text>
</comment>
<dbReference type="InterPro" id="IPR023395">
    <property type="entry name" value="MCP_dom_sf"/>
</dbReference>
<evidence type="ECO:0000256" key="9">
    <source>
        <dbReference type="ARBA" id="ARBA00023128"/>
    </source>
</evidence>
<evidence type="ECO:0000256" key="8">
    <source>
        <dbReference type="ARBA" id="ARBA00022989"/>
    </source>
</evidence>
<evidence type="ECO:0000259" key="16">
    <source>
        <dbReference type="Pfam" id="PF24245"/>
    </source>
</evidence>
<dbReference type="GO" id="GO:0035434">
    <property type="term" value="P:copper ion transmembrane transport"/>
    <property type="evidence" value="ECO:0007669"/>
    <property type="project" value="UniProtKB-ARBA"/>
</dbReference>
<feature type="compositionally biased region" description="Basic and acidic residues" evidence="15">
    <location>
        <begin position="518"/>
        <end position="532"/>
    </location>
</feature>
<evidence type="ECO:0000256" key="15">
    <source>
        <dbReference type="SAM" id="MobiDB-lite"/>
    </source>
</evidence>
<comment type="subcellular location">
    <subcellularLocation>
        <location evidence="2">Mitochondrion inner membrane</location>
        <topology evidence="2">Multi-pass membrane protein</topology>
    </subcellularLocation>
    <subcellularLocation>
        <location evidence="1">Nucleus</location>
    </subcellularLocation>
</comment>
<evidence type="ECO:0000256" key="7">
    <source>
        <dbReference type="ARBA" id="ARBA00022792"/>
    </source>
</evidence>
<evidence type="ECO:0000256" key="5">
    <source>
        <dbReference type="ARBA" id="ARBA00022692"/>
    </source>
</evidence>
<dbReference type="Gene3D" id="1.50.40.10">
    <property type="entry name" value="Mitochondrial carrier domain"/>
    <property type="match status" value="2"/>
</dbReference>
<feature type="repeat" description="Solcar" evidence="13">
    <location>
        <begin position="214"/>
        <end position="298"/>
    </location>
</feature>
<dbReference type="Proteomes" id="UP001219568">
    <property type="component" value="Unassembled WGS sequence"/>
</dbReference>
<reference evidence="17" key="2">
    <citation type="submission" date="2023-01" db="EMBL/GenBank/DDBJ databases">
        <authorList>
            <person name="Petersen C."/>
        </authorList>
    </citation>
    <scope>NUCLEOTIDE SEQUENCE</scope>
    <source>
        <strain evidence="17">IBT 15450</strain>
    </source>
</reference>
<evidence type="ECO:0000256" key="11">
    <source>
        <dbReference type="ARBA" id="ARBA00023242"/>
    </source>
</evidence>
<feature type="repeat" description="Solcar" evidence="13">
    <location>
        <begin position="19"/>
        <end position="103"/>
    </location>
</feature>
<proteinExistence type="inferred from homology"/>
<evidence type="ECO:0000256" key="6">
    <source>
        <dbReference type="ARBA" id="ARBA00022737"/>
    </source>
</evidence>
<feature type="compositionally biased region" description="Polar residues" evidence="15">
    <location>
        <begin position="482"/>
        <end position="501"/>
    </location>
</feature>
<dbReference type="SUPFAM" id="SSF103506">
    <property type="entry name" value="Mitochondrial carrier"/>
    <property type="match status" value="1"/>
</dbReference>
<feature type="domain" description="INO80 complex subunit F" evidence="16">
    <location>
        <begin position="332"/>
        <end position="378"/>
    </location>
</feature>
<evidence type="ECO:0000256" key="2">
    <source>
        <dbReference type="ARBA" id="ARBA00004448"/>
    </source>
</evidence>
<sequence length="532" mass="58450">MALQERKLPFGKIEPNSFKYFYSCGLGGIIACGPTHTAVTPLDLVKCRRQVDPKIYTSNLQAWRSIFSKEGLRGVFFGWSPTFLGYSFQGAGKYGLYEYFKYLYGDQMFPQTNRTLVFLGASASAEFFADMALCPMEAIKVRMQTTLPPYASNLREGWGKIVAKEGLGGLYKGLYPLWARQIPYTMTKFATFEETVRLIYRTMGKPKEEYGQLTQTGVSFLGGYIAGIFCAIVSHPADVMVSKLNADRKAGEGAMTAVSRIYGNIGFAGLWNGLPVRIVMLGTLTGFQWLIYDSFKVHPVPPTTITPSNNNGGLSPIHHHPAGQPPSVEIAYKRKCIALKRRLAEIETENELMRTRNSRSHQYIQKMRLETCMLLERLNKITGMSEEAKAGAINPDLRARAAAMMTSSGVPEGTGATLEDDTEGSSDEQPRTPEERPLRVKRSRKSAVPGLDGADDDLPAGPDGHQDPADPTSLPHHLPAPTQESLTHSFRVQTGSGSADQTPAAAEAGPEVGAVPMDMDKGEVKEEVKEQF</sequence>
<feature type="compositionally biased region" description="Low complexity" evidence="15">
    <location>
        <begin position="503"/>
        <end position="516"/>
    </location>
</feature>
<dbReference type="AlphaFoldDB" id="A0AAD6I4X6"/>
<keyword evidence="8" id="KW-1133">Transmembrane helix</keyword>
<feature type="compositionally biased region" description="Basic and acidic residues" evidence="15">
    <location>
        <begin position="428"/>
        <end position="438"/>
    </location>
</feature>
<dbReference type="Pfam" id="PF24245">
    <property type="entry name" value="INO80F"/>
    <property type="match status" value="1"/>
</dbReference>
<keyword evidence="10 13" id="KW-0472">Membrane</keyword>
<evidence type="ECO:0000256" key="14">
    <source>
        <dbReference type="RuleBase" id="RU000488"/>
    </source>
</evidence>
<keyword evidence="11" id="KW-0539">Nucleus</keyword>
<organism evidence="17 18">
    <name type="scientific">Penicillium canescens</name>
    <dbReference type="NCBI Taxonomy" id="5083"/>
    <lineage>
        <taxon>Eukaryota</taxon>
        <taxon>Fungi</taxon>
        <taxon>Dikarya</taxon>
        <taxon>Ascomycota</taxon>
        <taxon>Pezizomycotina</taxon>
        <taxon>Eurotiomycetes</taxon>
        <taxon>Eurotiomycetidae</taxon>
        <taxon>Eurotiales</taxon>
        <taxon>Aspergillaceae</taxon>
        <taxon>Penicillium</taxon>
    </lineage>
</organism>
<evidence type="ECO:0000256" key="12">
    <source>
        <dbReference type="ARBA" id="ARBA00054508"/>
    </source>
</evidence>
<feature type="repeat" description="Solcar" evidence="13">
    <location>
        <begin position="113"/>
        <end position="198"/>
    </location>
</feature>
<gene>
    <name evidence="17" type="ORF">N7460_011035</name>
</gene>
<dbReference type="GO" id="GO:1990547">
    <property type="term" value="P:mitochondrial phosphate ion transmembrane transport"/>
    <property type="evidence" value="ECO:0007669"/>
    <property type="project" value="InterPro"/>
</dbReference>
<dbReference type="EMBL" id="JAQJZL010000014">
    <property type="protein sequence ID" value="KAJ6030769.1"/>
    <property type="molecule type" value="Genomic_DNA"/>
</dbReference>
<dbReference type="GO" id="GO:0005634">
    <property type="term" value="C:nucleus"/>
    <property type="evidence" value="ECO:0007669"/>
    <property type="project" value="UniProtKB-SubCell"/>
</dbReference>
<dbReference type="InterPro" id="IPR018108">
    <property type="entry name" value="MCP_transmembrane"/>
</dbReference>